<dbReference type="InterPro" id="IPR000073">
    <property type="entry name" value="AB_hydrolase_1"/>
</dbReference>
<dbReference type="InterPro" id="IPR050471">
    <property type="entry name" value="AB_hydrolase"/>
</dbReference>
<dbReference type="Proteomes" id="UP001383192">
    <property type="component" value="Unassembled WGS sequence"/>
</dbReference>
<evidence type="ECO:0000313" key="3">
    <source>
        <dbReference type="Proteomes" id="UP001383192"/>
    </source>
</evidence>
<gene>
    <name evidence="2" type="ORF">VNI00_008414</name>
</gene>
<reference evidence="2 3" key="1">
    <citation type="submission" date="2024-01" db="EMBL/GenBank/DDBJ databases">
        <title>A draft genome for a cacao thread blight-causing isolate of Paramarasmius palmivorus.</title>
        <authorList>
            <person name="Baruah I.K."/>
            <person name="Bukari Y."/>
            <person name="Amoako-Attah I."/>
            <person name="Meinhardt L.W."/>
            <person name="Bailey B.A."/>
            <person name="Cohen S.P."/>
        </authorList>
    </citation>
    <scope>NUCLEOTIDE SEQUENCE [LARGE SCALE GENOMIC DNA]</scope>
    <source>
        <strain evidence="2 3">GH-12</strain>
    </source>
</reference>
<keyword evidence="3" id="KW-1185">Reference proteome</keyword>
<dbReference type="SUPFAM" id="SSF53474">
    <property type="entry name" value="alpha/beta-Hydrolases"/>
    <property type="match status" value="1"/>
</dbReference>
<dbReference type="AlphaFoldDB" id="A0AAW0CX91"/>
<accession>A0AAW0CX91</accession>
<dbReference type="InterPro" id="IPR029058">
    <property type="entry name" value="AB_hydrolase_fold"/>
</dbReference>
<dbReference type="Pfam" id="PF12697">
    <property type="entry name" value="Abhydrolase_6"/>
    <property type="match status" value="1"/>
</dbReference>
<dbReference type="EMBL" id="JAYKXP010000028">
    <property type="protein sequence ID" value="KAK7043802.1"/>
    <property type="molecule type" value="Genomic_DNA"/>
</dbReference>
<dbReference type="PANTHER" id="PTHR43433">
    <property type="entry name" value="HYDROLASE, ALPHA/BETA FOLD FAMILY PROTEIN"/>
    <property type="match status" value="1"/>
</dbReference>
<proteinExistence type="predicted"/>
<name>A0AAW0CX91_9AGAR</name>
<evidence type="ECO:0000313" key="2">
    <source>
        <dbReference type="EMBL" id="KAK7043802.1"/>
    </source>
</evidence>
<feature type="domain" description="AB hydrolase-1" evidence="1">
    <location>
        <begin position="14"/>
        <end position="168"/>
    </location>
</feature>
<evidence type="ECO:0000259" key="1">
    <source>
        <dbReference type="Pfam" id="PF12697"/>
    </source>
</evidence>
<comment type="caution">
    <text evidence="2">The sequence shown here is derived from an EMBL/GenBank/DDBJ whole genome shotgun (WGS) entry which is preliminary data.</text>
</comment>
<organism evidence="2 3">
    <name type="scientific">Paramarasmius palmivorus</name>
    <dbReference type="NCBI Taxonomy" id="297713"/>
    <lineage>
        <taxon>Eukaryota</taxon>
        <taxon>Fungi</taxon>
        <taxon>Dikarya</taxon>
        <taxon>Basidiomycota</taxon>
        <taxon>Agaricomycotina</taxon>
        <taxon>Agaricomycetes</taxon>
        <taxon>Agaricomycetidae</taxon>
        <taxon>Agaricales</taxon>
        <taxon>Marasmiineae</taxon>
        <taxon>Marasmiaceae</taxon>
        <taxon>Paramarasmius</taxon>
    </lineage>
</organism>
<protein>
    <recommendedName>
        <fullName evidence="1">AB hydrolase-1 domain-containing protein</fullName>
    </recommendedName>
</protein>
<sequence>MGTSGMAEDVIVLLDYIGWTAARELHVVGLSLGGMIAQEAKIPLLFDMLYPSSWLEQVSEHDETGKGRTNREVEIEHYRKRFEVTPPQSLIGALSQMAAGLTHYVSDDRLRKISAEIPKVVILTGDDDHLVDPQKSFYLKEHMPDAEFIQWKETGHAIHYQHRKRFNELVKRVIQEGKEKALKKSN</sequence>
<dbReference type="Gene3D" id="3.40.50.1820">
    <property type="entry name" value="alpha/beta hydrolase"/>
    <property type="match status" value="2"/>
</dbReference>
<dbReference type="PANTHER" id="PTHR43433:SF5">
    <property type="entry name" value="AB HYDROLASE-1 DOMAIN-CONTAINING PROTEIN"/>
    <property type="match status" value="1"/>
</dbReference>